<comment type="similarity">
    <text evidence="2 11">Belongs to the mitochondrial carrier (TC 2.A.29) family.</text>
</comment>
<keyword evidence="4 10" id="KW-0812">Transmembrane</keyword>
<evidence type="ECO:0000256" key="4">
    <source>
        <dbReference type="ARBA" id="ARBA00022692"/>
    </source>
</evidence>
<proteinExistence type="inferred from homology"/>
<dbReference type="EMBL" id="JANEYG010000020">
    <property type="protein sequence ID" value="KAJ8919155.1"/>
    <property type="molecule type" value="Genomic_DNA"/>
</dbReference>
<name>A0AAV8VYE4_9CUCU</name>
<evidence type="ECO:0000256" key="9">
    <source>
        <dbReference type="ARBA" id="ARBA00023136"/>
    </source>
</evidence>
<evidence type="ECO:0000256" key="2">
    <source>
        <dbReference type="ARBA" id="ARBA00006375"/>
    </source>
</evidence>
<sequence>MTNQDNVRINYDDLEFRITPVQQAAASCTGAILTSIFVTPLDVVKIRLQAQQKEIKPSKCFLYCNGLMDHICNCSPLDANKWYQRPGQFNGTLDAFVKIGRNEGITSLWSGLSPTLVLSIPATIAYFVSYEQMRLKLKDWYNNNKSPGESCKQPHWIPMLSGSTARVISATTVSPLELIRTKMQSKKLSYLEIGEGLRLLIKQDGVRGLWKGVFPTLLRDVPFSAVYWMNYETIKSLHGHSESVPPFWFSFLAGAISGTIAALVTVPFDVVKTHQQIDFGESTLYSDQPGRGKTTVQIIKEIYGKHGLNGLFAGTVPRLIKVAPACAIMISSFEYGKVFFNRLANQQFQNQQSTEVDVISSPQQRKPPTNISQFKDNTILGQSSSSQDIL</sequence>
<feature type="transmembrane region" description="Helical" evidence="13">
    <location>
        <begin position="108"/>
        <end position="128"/>
    </location>
</feature>
<evidence type="ECO:0000313" key="14">
    <source>
        <dbReference type="EMBL" id="KAJ8919155.1"/>
    </source>
</evidence>
<evidence type="ECO:0000256" key="5">
    <source>
        <dbReference type="ARBA" id="ARBA00022737"/>
    </source>
</evidence>
<comment type="subcellular location">
    <subcellularLocation>
        <location evidence="1">Mitochondrion inner membrane</location>
        <topology evidence="1">Multi-pass membrane protein</topology>
    </subcellularLocation>
</comment>
<evidence type="ECO:0000256" key="8">
    <source>
        <dbReference type="ARBA" id="ARBA00023128"/>
    </source>
</evidence>
<evidence type="ECO:0008006" key="16">
    <source>
        <dbReference type="Google" id="ProtNLM"/>
    </source>
</evidence>
<dbReference type="PANTHER" id="PTHR45760:SF2">
    <property type="entry name" value="FI19922P1-RELATED"/>
    <property type="match status" value="1"/>
</dbReference>
<dbReference type="InterPro" id="IPR018108">
    <property type="entry name" value="MCP_transmembrane"/>
</dbReference>
<reference evidence="14 15" key="1">
    <citation type="journal article" date="2023" name="Insect Mol. Biol.">
        <title>Genome sequencing provides insights into the evolution of gene families encoding plant cell wall-degrading enzymes in longhorned beetles.</title>
        <authorList>
            <person name="Shin N.R."/>
            <person name="Okamura Y."/>
            <person name="Kirsch R."/>
            <person name="Pauchet Y."/>
        </authorList>
    </citation>
    <scope>NUCLEOTIDE SEQUENCE [LARGE SCALE GENOMIC DNA]</scope>
    <source>
        <strain evidence="14">EAD_L_NR</strain>
    </source>
</reference>
<dbReference type="InterPro" id="IPR023395">
    <property type="entry name" value="MCP_dom_sf"/>
</dbReference>
<keyword evidence="8" id="KW-0496">Mitochondrion</keyword>
<dbReference type="Proteomes" id="UP001159042">
    <property type="component" value="Unassembled WGS sequence"/>
</dbReference>
<evidence type="ECO:0000256" key="10">
    <source>
        <dbReference type="PROSITE-ProRule" id="PRU00282"/>
    </source>
</evidence>
<feature type="repeat" description="Solcar" evidence="10">
    <location>
        <begin position="18"/>
        <end position="136"/>
    </location>
</feature>
<dbReference type="GO" id="GO:1990542">
    <property type="term" value="P:mitochondrial transmembrane transport"/>
    <property type="evidence" value="ECO:0007669"/>
    <property type="project" value="InterPro"/>
</dbReference>
<protein>
    <recommendedName>
        <fullName evidence="16">Solute carrier family 25 member 40</fullName>
    </recommendedName>
</protein>
<accession>A0AAV8VYE4</accession>
<feature type="region of interest" description="Disordered" evidence="12">
    <location>
        <begin position="358"/>
        <end position="377"/>
    </location>
</feature>
<dbReference type="InterPro" id="IPR045315">
    <property type="entry name" value="Mtm1-like"/>
</dbReference>
<evidence type="ECO:0000256" key="6">
    <source>
        <dbReference type="ARBA" id="ARBA00022792"/>
    </source>
</evidence>
<evidence type="ECO:0000256" key="3">
    <source>
        <dbReference type="ARBA" id="ARBA00022448"/>
    </source>
</evidence>
<dbReference type="PROSITE" id="PS50920">
    <property type="entry name" value="SOLCAR"/>
    <property type="match status" value="3"/>
</dbReference>
<comment type="caution">
    <text evidence="14">The sequence shown here is derived from an EMBL/GenBank/DDBJ whole genome shotgun (WGS) entry which is preliminary data.</text>
</comment>
<dbReference type="Gene3D" id="1.50.40.10">
    <property type="entry name" value="Mitochondrial carrier domain"/>
    <property type="match status" value="1"/>
</dbReference>
<keyword evidence="5" id="KW-0677">Repeat</keyword>
<evidence type="ECO:0000256" key="7">
    <source>
        <dbReference type="ARBA" id="ARBA00022989"/>
    </source>
</evidence>
<dbReference type="AlphaFoldDB" id="A0AAV8VYE4"/>
<evidence type="ECO:0000256" key="11">
    <source>
        <dbReference type="RuleBase" id="RU000488"/>
    </source>
</evidence>
<evidence type="ECO:0000256" key="13">
    <source>
        <dbReference type="SAM" id="Phobius"/>
    </source>
</evidence>
<evidence type="ECO:0000313" key="15">
    <source>
        <dbReference type="Proteomes" id="UP001159042"/>
    </source>
</evidence>
<keyword evidence="3 11" id="KW-0813">Transport</keyword>
<evidence type="ECO:0000256" key="1">
    <source>
        <dbReference type="ARBA" id="ARBA00004448"/>
    </source>
</evidence>
<organism evidence="14 15">
    <name type="scientific">Exocentrus adspersus</name>
    <dbReference type="NCBI Taxonomy" id="1586481"/>
    <lineage>
        <taxon>Eukaryota</taxon>
        <taxon>Metazoa</taxon>
        <taxon>Ecdysozoa</taxon>
        <taxon>Arthropoda</taxon>
        <taxon>Hexapoda</taxon>
        <taxon>Insecta</taxon>
        <taxon>Pterygota</taxon>
        <taxon>Neoptera</taxon>
        <taxon>Endopterygota</taxon>
        <taxon>Coleoptera</taxon>
        <taxon>Polyphaga</taxon>
        <taxon>Cucujiformia</taxon>
        <taxon>Chrysomeloidea</taxon>
        <taxon>Cerambycidae</taxon>
        <taxon>Lamiinae</taxon>
        <taxon>Acanthocinini</taxon>
        <taxon>Exocentrus</taxon>
    </lineage>
</organism>
<feature type="repeat" description="Solcar" evidence="10">
    <location>
        <begin position="245"/>
        <end position="339"/>
    </location>
</feature>
<feature type="repeat" description="Solcar" evidence="10">
    <location>
        <begin position="153"/>
        <end position="237"/>
    </location>
</feature>
<dbReference type="GO" id="GO:0005743">
    <property type="term" value="C:mitochondrial inner membrane"/>
    <property type="evidence" value="ECO:0007669"/>
    <property type="project" value="UniProtKB-SubCell"/>
</dbReference>
<gene>
    <name evidence="14" type="ORF">NQ315_012141</name>
</gene>
<keyword evidence="9 10" id="KW-0472">Membrane</keyword>
<evidence type="ECO:0000256" key="12">
    <source>
        <dbReference type="SAM" id="MobiDB-lite"/>
    </source>
</evidence>
<keyword evidence="15" id="KW-1185">Reference proteome</keyword>
<keyword evidence="6" id="KW-0999">Mitochondrion inner membrane</keyword>
<dbReference type="SUPFAM" id="SSF103506">
    <property type="entry name" value="Mitochondrial carrier"/>
    <property type="match status" value="1"/>
</dbReference>
<dbReference type="Pfam" id="PF00153">
    <property type="entry name" value="Mito_carr"/>
    <property type="match status" value="3"/>
</dbReference>
<dbReference type="PANTHER" id="PTHR45760">
    <property type="entry name" value="FI19922P1-RELATED"/>
    <property type="match status" value="1"/>
</dbReference>
<keyword evidence="7 13" id="KW-1133">Transmembrane helix</keyword>
<feature type="transmembrane region" description="Helical" evidence="13">
    <location>
        <begin position="248"/>
        <end position="268"/>
    </location>
</feature>